<dbReference type="Proteomes" id="UP000030701">
    <property type="component" value="Unassembled WGS sequence"/>
</dbReference>
<keyword evidence="4 9" id="KW-0812">Transmembrane</keyword>
<reference evidence="11" key="2">
    <citation type="submission" date="2012-05" db="EMBL/GenBank/DDBJ databases">
        <title>The Genome Annotation of Fusarium oxysporum Cotton.</title>
        <authorList>
            <consortium name="The Broad Institute Genomics Platform"/>
            <person name="Ma L.-J."/>
            <person name="Corby-Kistler H."/>
            <person name="Broz K."/>
            <person name="Gale L.R."/>
            <person name="Jonkers W."/>
            <person name="O'Donnell K."/>
            <person name="Ploetz R."/>
            <person name="Steinberg C."/>
            <person name="Schwartz D.C."/>
            <person name="VanEtten H."/>
            <person name="Zhou S."/>
            <person name="Young S.K."/>
            <person name="Zeng Q."/>
            <person name="Gargeya S."/>
            <person name="Fitzgerald M."/>
            <person name="Abouelleil A."/>
            <person name="Alvarado L."/>
            <person name="Chapman S.B."/>
            <person name="Gainer-Dewar J."/>
            <person name="Goldberg J."/>
            <person name="Griggs A."/>
            <person name="Gujja S."/>
            <person name="Hansen M."/>
            <person name="Howarth C."/>
            <person name="Imamovic A."/>
            <person name="Ireland A."/>
            <person name="Larimer J."/>
            <person name="McCowan C."/>
            <person name="Murphy C."/>
            <person name="Pearson M."/>
            <person name="Poon T.W."/>
            <person name="Priest M."/>
            <person name="Roberts A."/>
            <person name="Saif S."/>
            <person name="Shea T."/>
            <person name="Sykes S."/>
            <person name="Wortman J."/>
            <person name="Nusbaum C."/>
            <person name="Birren B."/>
        </authorList>
    </citation>
    <scope>NUCLEOTIDE SEQUENCE</scope>
    <source>
        <strain evidence="11">25433</strain>
    </source>
</reference>
<feature type="transmembrane region" description="Helical" evidence="9">
    <location>
        <begin position="439"/>
        <end position="461"/>
    </location>
</feature>
<dbReference type="FunFam" id="1.20.1250.20:FF:000474">
    <property type="entry name" value="Sugar transporter, putative"/>
    <property type="match status" value="1"/>
</dbReference>
<evidence type="ECO:0000256" key="9">
    <source>
        <dbReference type="SAM" id="Phobius"/>
    </source>
</evidence>
<dbReference type="GO" id="GO:0015798">
    <property type="term" value="P:myo-inositol transport"/>
    <property type="evidence" value="ECO:0007669"/>
    <property type="project" value="UniProtKB-ARBA"/>
</dbReference>
<evidence type="ECO:0000256" key="2">
    <source>
        <dbReference type="ARBA" id="ARBA00010992"/>
    </source>
</evidence>
<dbReference type="GO" id="GO:0015791">
    <property type="term" value="P:polyol transmembrane transport"/>
    <property type="evidence" value="ECO:0007669"/>
    <property type="project" value="UniProtKB-ARBA"/>
</dbReference>
<reference evidence="11" key="1">
    <citation type="submission" date="2011-11" db="EMBL/GenBank/DDBJ databases">
        <title>The Genome Sequence of Fusarium oxysporum Cotton.</title>
        <authorList>
            <consortium name="The Broad Institute Genome Sequencing Platform"/>
            <person name="Ma L.-J."/>
            <person name="Gale L.R."/>
            <person name="Schwartz D.C."/>
            <person name="Zhou S."/>
            <person name="Corby-Kistler H."/>
            <person name="Young S.K."/>
            <person name="Zeng Q."/>
            <person name="Gargeya S."/>
            <person name="Fitzgerald M."/>
            <person name="Haas B."/>
            <person name="Abouelleil A."/>
            <person name="Alvarado L."/>
            <person name="Arachchi H.M."/>
            <person name="Berlin A."/>
            <person name="Brown A."/>
            <person name="Chapman S.B."/>
            <person name="Chen Z."/>
            <person name="Dunbar C."/>
            <person name="Freedman E."/>
            <person name="Gearin G."/>
            <person name="Goldberg J."/>
            <person name="Griggs A."/>
            <person name="Gujja S."/>
            <person name="Heiman D."/>
            <person name="Howarth C."/>
            <person name="Larson L."/>
            <person name="Lui A."/>
            <person name="MacDonald P.J.P."/>
            <person name="Montmayeur A."/>
            <person name="Murphy C."/>
            <person name="Neiman D."/>
            <person name="Pearson M."/>
            <person name="Priest M."/>
            <person name="Roberts A."/>
            <person name="Saif S."/>
            <person name="Shea T."/>
            <person name="Shenoy N."/>
            <person name="Sisk P."/>
            <person name="Stolte C."/>
            <person name="Sykes S."/>
            <person name="Wortman J."/>
            <person name="Nusbaum C."/>
            <person name="Birren B."/>
        </authorList>
    </citation>
    <scope>NUCLEOTIDE SEQUENCE [LARGE SCALE GENOMIC DNA]</scope>
    <source>
        <strain evidence="11">25433</strain>
    </source>
</reference>
<evidence type="ECO:0000256" key="8">
    <source>
        <dbReference type="SAM" id="MobiDB-lite"/>
    </source>
</evidence>
<evidence type="ECO:0000256" key="5">
    <source>
        <dbReference type="ARBA" id="ARBA00022989"/>
    </source>
</evidence>
<protein>
    <recommendedName>
        <fullName evidence="10">Major facilitator superfamily (MFS) profile domain-containing protein</fullName>
    </recommendedName>
</protein>
<dbReference type="InterPro" id="IPR036259">
    <property type="entry name" value="MFS_trans_sf"/>
</dbReference>
<comment type="subcellular location">
    <subcellularLocation>
        <location evidence="1">Membrane</location>
        <topology evidence="1">Multi-pass membrane protein</topology>
    </subcellularLocation>
</comment>
<feature type="transmembrane region" description="Helical" evidence="9">
    <location>
        <begin position="539"/>
        <end position="558"/>
    </location>
</feature>
<dbReference type="PANTHER" id="PTHR48020">
    <property type="entry name" value="PROTON MYO-INOSITOL COTRANSPORTER"/>
    <property type="match status" value="1"/>
</dbReference>
<dbReference type="Gene3D" id="1.20.1250.20">
    <property type="entry name" value="MFS general substrate transporter like domains"/>
    <property type="match status" value="1"/>
</dbReference>
<dbReference type="OrthoDB" id="5290825at2759"/>
<feature type="transmembrane region" description="Helical" evidence="9">
    <location>
        <begin position="507"/>
        <end position="527"/>
    </location>
</feature>
<dbReference type="NCBIfam" id="TIGR00879">
    <property type="entry name" value="SP"/>
    <property type="match status" value="1"/>
</dbReference>
<feature type="region of interest" description="Disordered" evidence="8">
    <location>
        <begin position="621"/>
        <end position="646"/>
    </location>
</feature>
<dbReference type="EMBL" id="JH657960">
    <property type="protein sequence ID" value="EXM19739.1"/>
    <property type="molecule type" value="Genomic_DNA"/>
</dbReference>
<dbReference type="InterPro" id="IPR005828">
    <property type="entry name" value="MFS_sugar_transport-like"/>
</dbReference>
<evidence type="ECO:0000256" key="6">
    <source>
        <dbReference type="ARBA" id="ARBA00023136"/>
    </source>
</evidence>
<evidence type="ECO:0000256" key="7">
    <source>
        <dbReference type="RuleBase" id="RU003346"/>
    </source>
</evidence>
<feature type="domain" description="Major facilitator superfamily (MFS) profile" evidence="10">
    <location>
        <begin position="125"/>
        <end position="562"/>
    </location>
</feature>
<name>X0L1F8_FUSOX</name>
<feature type="transmembrane region" description="Helical" evidence="9">
    <location>
        <begin position="473"/>
        <end position="495"/>
    </location>
</feature>
<sequence>MPLPRADSEAPPAYDTDHIGPNNDSHRNSSSNGTFVNDNEGVGFGQRRVSKATLLRNPLADVDAFVESKGLTEHREDFRKGALVAQVNNTPGGFEKIEILSEDEKAILRKEETSRWHQPFALYFLCTLCAGSAIVQGMDQTTVNGAQEFYFKEFDITNEWMKGLTNGAPYLCSAVIGCWTSPILNKYTGRRGTIFISCAISTITGFWMACTTSLGNFLAARFMLGFAVGAKSSTTPVYSAESTPKNIRGALTMMWQMWTAFGIALGFIVCVAFQNVTIIGGPNSPWRWMMASTSVPPLIVMLQVYFCPESPRWYMERGRFDKALRSVKKLRFSPVQATRDMYYAYKLLEIERGEREGRNLLKEFFTVRRNRRAAQSAWFCMFMQQFCGVNVIAYYSTSIFTDANYSLSEALLVSMGGGIINFLFAIPAIYTIDTFGRRNLLLVTFPLMAACLFFTGGVFQLSDEPRDPKIATITLGLYLFMAVYSPGLGPVPFTYSAEAFPLHIRDIGMASSTAITWGFNFIISLTWPALRRAFSNTGAFSWYGAWNIFGWIFCYFLLPETKNLTLEELDNVFGVSNREHASYYWRKLPWYLKKYILRKDVAPFPPLYEFAANDGHYPHEKPDTSHIEGNNAVGGTQDKELFPGPR</sequence>
<dbReference type="AlphaFoldDB" id="X0L1F8"/>
<feature type="compositionally biased region" description="Polar residues" evidence="8">
    <location>
        <begin position="28"/>
        <end position="37"/>
    </location>
</feature>
<evidence type="ECO:0000259" key="10">
    <source>
        <dbReference type="PROSITE" id="PS50850"/>
    </source>
</evidence>
<feature type="compositionally biased region" description="Basic and acidic residues" evidence="8">
    <location>
        <begin position="637"/>
        <end position="646"/>
    </location>
</feature>
<dbReference type="PROSITE" id="PS50850">
    <property type="entry name" value="MFS"/>
    <property type="match status" value="1"/>
</dbReference>
<dbReference type="GO" id="GO:0016020">
    <property type="term" value="C:membrane"/>
    <property type="evidence" value="ECO:0007669"/>
    <property type="project" value="UniProtKB-SubCell"/>
</dbReference>
<dbReference type="Pfam" id="PF00083">
    <property type="entry name" value="Sugar_tr"/>
    <property type="match status" value="1"/>
</dbReference>
<dbReference type="InterPro" id="IPR020846">
    <property type="entry name" value="MFS_dom"/>
</dbReference>
<gene>
    <name evidence="11" type="ORF">FOTG_12368</name>
</gene>
<dbReference type="GO" id="GO:0022857">
    <property type="term" value="F:transmembrane transporter activity"/>
    <property type="evidence" value="ECO:0007669"/>
    <property type="project" value="InterPro"/>
</dbReference>
<dbReference type="InterPro" id="IPR050814">
    <property type="entry name" value="Myo-inositol_Transporter"/>
</dbReference>
<keyword evidence="6 9" id="KW-0472">Membrane</keyword>
<evidence type="ECO:0000256" key="4">
    <source>
        <dbReference type="ARBA" id="ARBA00022692"/>
    </source>
</evidence>
<keyword evidence="5 9" id="KW-1133">Transmembrane helix</keyword>
<feature type="transmembrane region" description="Helical" evidence="9">
    <location>
        <begin position="410"/>
        <end position="432"/>
    </location>
</feature>
<dbReference type="PANTHER" id="PTHR48020:SF26">
    <property type="entry name" value="MYO-INOSITOL TRANSPORTER, PUTATIVE (AFU_ORTHOLOGUE AFUA_4G01560)-RELATED"/>
    <property type="match status" value="1"/>
</dbReference>
<comment type="similarity">
    <text evidence="2 7">Belongs to the major facilitator superfamily. Sugar transporter (TC 2.A.1.1) family.</text>
</comment>
<dbReference type="HOGENOM" id="CLU_001265_43_5_1"/>
<keyword evidence="3 7" id="KW-0813">Transport</keyword>
<dbReference type="SUPFAM" id="SSF103473">
    <property type="entry name" value="MFS general substrate transporter"/>
    <property type="match status" value="1"/>
</dbReference>
<dbReference type="PROSITE" id="PS00217">
    <property type="entry name" value="SUGAR_TRANSPORT_2"/>
    <property type="match status" value="1"/>
</dbReference>
<accession>X0L1F8</accession>
<dbReference type="PRINTS" id="PR00171">
    <property type="entry name" value="SUGRTRNSPORT"/>
</dbReference>
<feature type="transmembrane region" description="Helical" evidence="9">
    <location>
        <begin position="194"/>
        <end position="219"/>
    </location>
</feature>
<proteinExistence type="inferred from homology"/>
<evidence type="ECO:0000313" key="11">
    <source>
        <dbReference type="EMBL" id="EXM19739.1"/>
    </source>
</evidence>
<organism evidence="11">
    <name type="scientific">Fusarium oxysporum f. sp. vasinfectum 25433</name>
    <dbReference type="NCBI Taxonomy" id="1089449"/>
    <lineage>
        <taxon>Eukaryota</taxon>
        <taxon>Fungi</taxon>
        <taxon>Dikarya</taxon>
        <taxon>Ascomycota</taxon>
        <taxon>Pezizomycotina</taxon>
        <taxon>Sordariomycetes</taxon>
        <taxon>Hypocreomycetidae</taxon>
        <taxon>Hypocreales</taxon>
        <taxon>Nectriaceae</taxon>
        <taxon>Fusarium</taxon>
        <taxon>Fusarium oxysporum species complex</taxon>
    </lineage>
</organism>
<feature type="transmembrane region" description="Helical" evidence="9">
    <location>
        <begin position="255"/>
        <end position="274"/>
    </location>
</feature>
<dbReference type="InterPro" id="IPR003663">
    <property type="entry name" value="Sugar/inositol_transpt"/>
</dbReference>
<evidence type="ECO:0000256" key="1">
    <source>
        <dbReference type="ARBA" id="ARBA00004141"/>
    </source>
</evidence>
<feature type="transmembrane region" description="Helical" evidence="9">
    <location>
        <begin position="377"/>
        <end position="395"/>
    </location>
</feature>
<evidence type="ECO:0000256" key="3">
    <source>
        <dbReference type="ARBA" id="ARBA00022448"/>
    </source>
</evidence>
<dbReference type="InterPro" id="IPR005829">
    <property type="entry name" value="Sugar_transporter_CS"/>
</dbReference>
<feature type="region of interest" description="Disordered" evidence="8">
    <location>
        <begin position="1"/>
        <end position="42"/>
    </location>
</feature>